<evidence type="ECO:0000256" key="2">
    <source>
        <dbReference type="ARBA" id="ARBA00022517"/>
    </source>
</evidence>
<comment type="subunit">
    <text evidence="5">Binds ribosomal protein uS19.</text>
</comment>
<evidence type="ECO:0000259" key="8">
    <source>
        <dbReference type="Pfam" id="PF24986"/>
    </source>
</evidence>
<dbReference type="PANTHER" id="PTHR33692:SF1">
    <property type="entry name" value="RIBOSOME MATURATION FACTOR RIMM"/>
    <property type="match status" value="1"/>
</dbReference>
<dbReference type="HAMAP" id="MF_00014">
    <property type="entry name" value="Ribosome_mat_RimM"/>
    <property type="match status" value="1"/>
</dbReference>
<feature type="domain" description="RimM N-terminal" evidence="7">
    <location>
        <begin position="55"/>
        <end position="136"/>
    </location>
</feature>
<dbReference type="RefSeq" id="WP_092036443.1">
    <property type="nucleotide sequence ID" value="NZ_FOTK01000001.1"/>
</dbReference>
<protein>
    <recommendedName>
        <fullName evidence="5">Ribosome maturation factor RimM</fullName>
    </recommendedName>
</protein>
<keyword evidence="3 5" id="KW-0698">rRNA processing</keyword>
<evidence type="ECO:0000256" key="5">
    <source>
        <dbReference type="HAMAP-Rule" id="MF_00014"/>
    </source>
</evidence>
<dbReference type="InterPro" id="IPR036976">
    <property type="entry name" value="RimM_N_sf"/>
</dbReference>
<dbReference type="InterPro" id="IPR056792">
    <property type="entry name" value="PRC_RimM"/>
</dbReference>
<dbReference type="Proteomes" id="UP000199048">
    <property type="component" value="Unassembled WGS sequence"/>
</dbReference>
<comment type="similarity">
    <text evidence="5">Belongs to the RimM family.</text>
</comment>
<dbReference type="Pfam" id="PF01782">
    <property type="entry name" value="RimM"/>
    <property type="match status" value="1"/>
</dbReference>
<dbReference type="OrthoDB" id="9788191at2"/>
<comment type="subcellular location">
    <subcellularLocation>
        <location evidence="5">Cytoplasm</location>
    </subcellularLocation>
</comment>
<dbReference type="GO" id="GO:0005840">
    <property type="term" value="C:ribosome"/>
    <property type="evidence" value="ECO:0007669"/>
    <property type="project" value="InterPro"/>
</dbReference>
<dbReference type="PANTHER" id="PTHR33692">
    <property type="entry name" value="RIBOSOME MATURATION FACTOR RIMM"/>
    <property type="match status" value="1"/>
</dbReference>
<dbReference type="EMBL" id="FOTK01000001">
    <property type="protein sequence ID" value="SFL16207.1"/>
    <property type="molecule type" value="Genomic_DNA"/>
</dbReference>
<dbReference type="InterPro" id="IPR011961">
    <property type="entry name" value="RimM"/>
</dbReference>
<keyword evidence="2 5" id="KW-0690">Ribosome biogenesis</keyword>
<evidence type="ECO:0000256" key="6">
    <source>
        <dbReference type="SAM" id="MobiDB-lite"/>
    </source>
</evidence>
<evidence type="ECO:0000256" key="4">
    <source>
        <dbReference type="ARBA" id="ARBA00023186"/>
    </source>
</evidence>
<feature type="compositionally biased region" description="Low complexity" evidence="6">
    <location>
        <begin position="19"/>
        <end position="35"/>
    </location>
</feature>
<sequence length="231" mass="23728">MARRPAGSFSRDGGRRGRAGTAIGAIAPEAATSPKAPAPKPAAPPVPPDPNLVLLGEFGRAHGLNGEIRLKSYTGDPLAIAGYGPLLTSDGRTLTLSGVRTAPGSSPDMLIARVKDIGGRNAAEALNRVALFIPRDRLAEPEDDDEVYAADLIGATVVDEAGTVIGTVVSVPNYGGGDLLELRPAAGGATALLPFTKAFVPVLDLPQRRVTVVLPEDFFAPVGEKPADDPG</sequence>
<dbReference type="AlphaFoldDB" id="A0A1I4FGZ6"/>
<evidence type="ECO:0000259" key="7">
    <source>
        <dbReference type="Pfam" id="PF01782"/>
    </source>
</evidence>
<dbReference type="SUPFAM" id="SSF50447">
    <property type="entry name" value="Translation proteins"/>
    <property type="match status" value="1"/>
</dbReference>
<feature type="region of interest" description="Disordered" evidence="6">
    <location>
        <begin position="1"/>
        <end position="51"/>
    </location>
</feature>
<comment type="domain">
    <text evidence="5">The PRC barrel domain binds ribosomal protein uS19.</text>
</comment>
<dbReference type="NCBIfam" id="TIGR02273">
    <property type="entry name" value="16S_RimM"/>
    <property type="match status" value="1"/>
</dbReference>
<feature type="compositionally biased region" description="Low complexity" evidence="6">
    <location>
        <begin position="1"/>
        <end position="11"/>
    </location>
</feature>
<organism evidence="9 10">
    <name type="scientific">Methylobacterium pseudosasicola</name>
    <dbReference type="NCBI Taxonomy" id="582667"/>
    <lineage>
        <taxon>Bacteria</taxon>
        <taxon>Pseudomonadati</taxon>
        <taxon>Pseudomonadota</taxon>
        <taxon>Alphaproteobacteria</taxon>
        <taxon>Hyphomicrobiales</taxon>
        <taxon>Methylobacteriaceae</taxon>
        <taxon>Methylobacterium</taxon>
    </lineage>
</organism>
<evidence type="ECO:0000256" key="1">
    <source>
        <dbReference type="ARBA" id="ARBA00022490"/>
    </source>
</evidence>
<dbReference type="SUPFAM" id="SSF50346">
    <property type="entry name" value="PRC-barrel domain"/>
    <property type="match status" value="1"/>
</dbReference>
<dbReference type="GO" id="GO:0042274">
    <property type="term" value="P:ribosomal small subunit biogenesis"/>
    <property type="evidence" value="ECO:0007669"/>
    <property type="project" value="UniProtKB-UniRule"/>
</dbReference>
<accession>A0A1I4FGZ6</accession>
<proteinExistence type="inferred from homology"/>
<dbReference type="GO" id="GO:0005737">
    <property type="term" value="C:cytoplasm"/>
    <property type="evidence" value="ECO:0007669"/>
    <property type="project" value="UniProtKB-SubCell"/>
</dbReference>
<keyword evidence="4 5" id="KW-0143">Chaperone</keyword>
<keyword evidence="1 5" id="KW-0963">Cytoplasm</keyword>
<dbReference type="STRING" id="582667.SAMN05192568_1001281"/>
<gene>
    <name evidence="5" type="primary">rimM</name>
    <name evidence="9" type="ORF">SAMN05192568_1001281</name>
</gene>
<evidence type="ECO:0000313" key="9">
    <source>
        <dbReference type="EMBL" id="SFL16207.1"/>
    </source>
</evidence>
<keyword evidence="10" id="KW-1185">Reference proteome</keyword>
<dbReference type="InterPro" id="IPR009000">
    <property type="entry name" value="Transl_B-barrel_sf"/>
</dbReference>
<reference evidence="10" key="1">
    <citation type="submission" date="2016-10" db="EMBL/GenBank/DDBJ databases">
        <authorList>
            <person name="Varghese N."/>
            <person name="Submissions S."/>
        </authorList>
    </citation>
    <scope>NUCLEOTIDE SEQUENCE [LARGE SCALE GENOMIC DNA]</scope>
    <source>
        <strain evidence="10">BL36</strain>
    </source>
</reference>
<feature type="compositionally biased region" description="Pro residues" evidence="6">
    <location>
        <begin position="36"/>
        <end position="50"/>
    </location>
</feature>
<evidence type="ECO:0000256" key="3">
    <source>
        <dbReference type="ARBA" id="ARBA00022552"/>
    </source>
</evidence>
<dbReference type="Gene3D" id="2.30.30.240">
    <property type="entry name" value="PRC-barrel domain"/>
    <property type="match status" value="1"/>
</dbReference>
<dbReference type="GO" id="GO:0043022">
    <property type="term" value="F:ribosome binding"/>
    <property type="evidence" value="ECO:0007669"/>
    <property type="project" value="InterPro"/>
</dbReference>
<name>A0A1I4FGZ6_9HYPH</name>
<feature type="domain" description="Ribosome maturation factor RimM PRC barrel" evidence="8">
    <location>
        <begin position="151"/>
        <end position="217"/>
    </location>
</feature>
<dbReference type="Pfam" id="PF24986">
    <property type="entry name" value="PRC_RimM"/>
    <property type="match status" value="1"/>
</dbReference>
<comment type="function">
    <text evidence="5">An accessory protein needed during the final step in the assembly of 30S ribosomal subunit, possibly for assembly of the head region. Essential for efficient processing of 16S rRNA. May be needed both before and after RbfA during the maturation of 16S rRNA. It has affinity for free ribosomal 30S subunits but not for 70S ribosomes.</text>
</comment>
<evidence type="ECO:0000313" key="10">
    <source>
        <dbReference type="Proteomes" id="UP000199048"/>
    </source>
</evidence>
<dbReference type="GO" id="GO:0006364">
    <property type="term" value="P:rRNA processing"/>
    <property type="evidence" value="ECO:0007669"/>
    <property type="project" value="UniProtKB-UniRule"/>
</dbReference>
<dbReference type="Gene3D" id="2.40.30.60">
    <property type="entry name" value="RimM"/>
    <property type="match status" value="1"/>
</dbReference>
<dbReference type="InterPro" id="IPR011033">
    <property type="entry name" value="PRC_barrel-like_sf"/>
</dbReference>
<dbReference type="InterPro" id="IPR002676">
    <property type="entry name" value="RimM_N"/>
</dbReference>